<dbReference type="InterPro" id="IPR002646">
    <property type="entry name" value="PolA_pol_head_dom"/>
</dbReference>
<evidence type="ECO:0000313" key="13">
    <source>
        <dbReference type="EMBL" id="KYH29833.1"/>
    </source>
</evidence>
<keyword evidence="8" id="KW-0547">Nucleotide-binding</keyword>
<comment type="cofactor">
    <cofactor evidence="1">
        <name>Mg(2+)</name>
        <dbReference type="ChEBI" id="CHEBI:18420"/>
    </cofactor>
</comment>
<protein>
    <submittedName>
        <fullName evidence="13">Multifunctional CCA protein</fullName>
    </submittedName>
</protein>
<sequence>MNILSHFNYDELNIINLIKKECLKHNRKAYLVGGVVRDFLLNKKPRDIDICIECNPIDIIKKIDFVKEYKYYEKFQTSTITFKNGVILDLIRCRKEEYEFPGALPNIIPSNIYDDLYRRDFTINAIGYDIVNNKIIDPYNGVADLRNRIVKKVHIDSYNEDPTRIFRAIKYANRYNFYINDLYEIRECIDAQVFNTISSDRIVREILIACSETNWIKNILMYNELGILEIDLNLFNIGKKIYNYTCMDDRLINLFISMKNKNHRQLLINNSVLKKELKSAFRDFENLTYKLDRLLHSDINNFNIYNILSRMSDTDIKLISFNKSYKYLILNYIKNMNNISLNVTGKDLINLGIKKGKQYREILKRLLLLKLNTGILNEKQYLYAKLGEIVNVNKHKN</sequence>
<organism evidence="13 14">
    <name type="scientific">Clostridium colicanis DSM 13634</name>
    <dbReference type="NCBI Taxonomy" id="1121305"/>
    <lineage>
        <taxon>Bacteria</taxon>
        <taxon>Bacillati</taxon>
        <taxon>Bacillota</taxon>
        <taxon>Clostridia</taxon>
        <taxon>Eubacteriales</taxon>
        <taxon>Clostridiaceae</taxon>
        <taxon>Clostridium</taxon>
    </lineage>
</organism>
<dbReference type="GO" id="GO:0008033">
    <property type="term" value="P:tRNA processing"/>
    <property type="evidence" value="ECO:0007669"/>
    <property type="project" value="UniProtKB-KW"/>
</dbReference>
<evidence type="ECO:0000256" key="2">
    <source>
        <dbReference type="ARBA" id="ARBA00007265"/>
    </source>
</evidence>
<dbReference type="GO" id="GO:0000166">
    <property type="term" value="F:nucleotide binding"/>
    <property type="evidence" value="ECO:0007669"/>
    <property type="project" value="UniProtKB-KW"/>
</dbReference>
<dbReference type="STRING" id="1121305.CLCOL_04710"/>
<dbReference type="Gene3D" id="3.30.460.10">
    <property type="entry name" value="Beta Polymerase, domain 2"/>
    <property type="match status" value="1"/>
</dbReference>
<keyword evidence="6" id="KW-0548">Nucleotidyltransferase</keyword>
<comment type="caution">
    <text evidence="13">The sequence shown here is derived from an EMBL/GenBank/DDBJ whole genome shotgun (WGS) entry which is preliminary data.</text>
</comment>
<keyword evidence="10 11" id="KW-0694">RNA-binding</keyword>
<evidence type="ECO:0000256" key="9">
    <source>
        <dbReference type="ARBA" id="ARBA00022842"/>
    </source>
</evidence>
<evidence type="ECO:0000256" key="10">
    <source>
        <dbReference type="ARBA" id="ARBA00022884"/>
    </source>
</evidence>
<dbReference type="RefSeq" id="WP_061857401.1">
    <property type="nucleotide sequence ID" value="NZ_LTBB01000002.1"/>
</dbReference>
<keyword evidence="3" id="KW-0820">tRNA-binding</keyword>
<keyword evidence="5" id="KW-0819">tRNA processing</keyword>
<dbReference type="PANTHER" id="PTHR47788">
    <property type="entry name" value="POLYA POLYMERASE"/>
    <property type="match status" value="1"/>
</dbReference>
<name>A0A151AQG4_9CLOT</name>
<evidence type="ECO:0000256" key="1">
    <source>
        <dbReference type="ARBA" id="ARBA00001946"/>
    </source>
</evidence>
<dbReference type="GO" id="GO:0046872">
    <property type="term" value="F:metal ion binding"/>
    <property type="evidence" value="ECO:0007669"/>
    <property type="project" value="UniProtKB-KW"/>
</dbReference>
<dbReference type="Pfam" id="PF01743">
    <property type="entry name" value="PolyA_pol"/>
    <property type="match status" value="1"/>
</dbReference>
<evidence type="ECO:0000259" key="12">
    <source>
        <dbReference type="Pfam" id="PF01743"/>
    </source>
</evidence>
<dbReference type="EMBL" id="LTBB01000002">
    <property type="protein sequence ID" value="KYH29833.1"/>
    <property type="molecule type" value="Genomic_DNA"/>
</dbReference>
<dbReference type="CDD" id="cd05398">
    <property type="entry name" value="NT_ClassII-CCAase"/>
    <property type="match status" value="1"/>
</dbReference>
<dbReference type="PATRIC" id="fig|1121305.3.peg.473"/>
<evidence type="ECO:0000256" key="4">
    <source>
        <dbReference type="ARBA" id="ARBA00022679"/>
    </source>
</evidence>
<dbReference type="InterPro" id="IPR052390">
    <property type="entry name" value="tRNA_nt/polyA_polymerase"/>
</dbReference>
<evidence type="ECO:0000256" key="3">
    <source>
        <dbReference type="ARBA" id="ARBA00022555"/>
    </source>
</evidence>
<dbReference type="PANTHER" id="PTHR47788:SF1">
    <property type="entry name" value="A-ADDING TRNA NUCLEOTIDYLTRANSFERASE"/>
    <property type="match status" value="1"/>
</dbReference>
<dbReference type="GO" id="GO:0000049">
    <property type="term" value="F:tRNA binding"/>
    <property type="evidence" value="ECO:0007669"/>
    <property type="project" value="UniProtKB-KW"/>
</dbReference>
<evidence type="ECO:0000313" key="14">
    <source>
        <dbReference type="Proteomes" id="UP000075374"/>
    </source>
</evidence>
<keyword evidence="9" id="KW-0460">Magnesium</keyword>
<dbReference type="AlphaFoldDB" id="A0A151AQG4"/>
<dbReference type="SUPFAM" id="SSF81301">
    <property type="entry name" value="Nucleotidyltransferase"/>
    <property type="match status" value="1"/>
</dbReference>
<evidence type="ECO:0000256" key="8">
    <source>
        <dbReference type="ARBA" id="ARBA00022741"/>
    </source>
</evidence>
<dbReference type="SUPFAM" id="SSF81891">
    <property type="entry name" value="Poly A polymerase C-terminal region-like"/>
    <property type="match status" value="1"/>
</dbReference>
<proteinExistence type="inferred from homology"/>
<dbReference type="Proteomes" id="UP000075374">
    <property type="component" value="Unassembled WGS sequence"/>
</dbReference>
<keyword evidence="14" id="KW-1185">Reference proteome</keyword>
<feature type="domain" description="Poly A polymerase head" evidence="12">
    <location>
        <begin position="29"/>
        <end position="150"/>
    </location>
</feature>
<dbReference type="Gene3D" id="1.10.3090.10">
    <property type="entry name" value="cca-adding enzyme, domain 2"/>
    <property type="match status" value="1"/>
</dbReference>
<reference evidence="13 14" key="1">
    <citation type="submission" date="2016-02" db="EMBL/GenBank/DDBJ databases">
        <title>Genome sequence of Clostridium colicanis DSM 13634.</title>
        <authorList>
            <person name="Poehlein A."/>
            <person name="Daniel R."/>
        </authorList>
    </citation>
    <scope>NUCLEOTIDE SEQUENCE [LARGE SCALE GENOMIC DNA]</scope>
    <source>
        <strain evidence="13 14">DSM 13634</strain>
    </source>
</reference>
<evidence type="ECO:0000256" key="6">
    <source>
        <dbReference type="ARBA" id="ARBA00022695"/>
    </source>
</evidence>
<keyword evidence="7" id="KW-0479">Metal-binding</keyword>
<comment type="similarity">
    <text evidence="2 11">Belongs to the tRNA nucleotidyltransferase/poly(A) polymerase family.</text>
</comment>
<dbReference type="InterPro" id="IPR043519">
    <property type="entry name" value="NT_sf"/>
</dbReference>
<evidence type="ECO:0000256" key="11">
    <source>
        <dbReference type="RuleBase" id="RU003953"/>
    </source>
</evidence>
<evidence type="ECO:0000256" key="7">
    <source>
        <dbReference type="ARBA" id="ARBA00022723"/>
    </source>
</evidence>
<gene>
    <name evidence="13" type="primary">cca_1</name>
    <name evidence="13" type="ORF">CLCOL_04710</name>
</gene>
<evidence type="ECO:0000256" key="5">
    <source>
        <dbReference type="ARBA" id="ARBA00022694"/>
    </source>
</evidence>
<dbReference type="GO" id="GO:0016779">
    <property type="term" value="F:nucleotidyltransferase activity"/>
    <property type="evidence" value="ECO:0007669"/>
    <property type="project" value="UniProtKB-KW"/>
</dbReference>
<keyword evidence="4 11" id="KW-0808">Transferase</keyword>
<accession>A0A151AQG4</accession>